<name>A0AAE3VJM8_9BACT</name>
<reference evidence="1" key="1">
    <citation type="submission" date="2023-07" db="EMBL/GenBank/DDBJ databases">
        <title>Genomic Encyclopedia of Type Strains, Phase IV (KMG-IV): sequencing the most valuable type-strain genomes for metagenomic binning, comparative biology and taxonomic classification.</title>
        <authorList>
            <person name="Goeker M."/>
        </authorList>
    </citation>
    <scope>NUCLEOTIDE SEQUENCE</scope>
    <source>
        <strain evidence="1">DSM 24202</strain>
    </source>
</reference>
<evidence type="ECO:0000313" key="1">
    <source>
        <dbReference type="EMBL" id="MDQ0291630.1"/>
    </source>
</evidence>
<dbReference type="RefSeq" id="WP_307264698.1">
    <property type="nucleotide sequence ID" value="NZ_JAUSVL010000001.1"/>
</dbReference>
<dbReference type="Proteomes" id="UP001238163">
    <property type="component" value="Unassembled WGS sequence"/>
</dbReference>
<dbReference type="AlphaFoldDB" id="A0AAE3VJM8"/>
<proteinExistence type="predicted"/>
<evidence type="ECO:0000313" key="2">
    <source>
        <dbReference type="Proteomes" id="UP001238163"/>
    </source>
</evidence>
<organism evidence="1 2">
    <name type="scientific">Oligosphaera ethanolica</name>
    <dbReference type="NCBI Taxonomy" id="760260"/>
    <lineage>
        <taxon>Bacteria</taxon>
        <taxon>Pseudomonadati</taxon>
        <taxon>Lentisphaerota</taxon>
        <taxon>Oligosphaeria</taxon>
        <taxon>Oligosphaerales</taxon>
        <taxon>Oligosphaeraceae</taxon>
        <taxon>Oligosphaera</taxon>
    </lineage>
</organism>
<gene>
    <name evidence="1" type="ORF">J3R75_003737</name>
</gene>
<comment type="caution">
    <text evidence="1">The sequence shown here is derived from an EMBL/GenBank/DDBJ whole genome shotgun (WGS) entry which is preliminary data.</text>
</comment>
<sequence>MTTISEQLQGELEDLRRDEDFMLQHMKKMTISRALGFGNNLGIQWMRTTKTMVDGKSQWRSEYLSCADVFRSVDMRELLVAVFWLMQGRGPMKKAAMAEIAPPSFWLEFLHVAREAKWQGQKVHLALVSTASCAVPAHIRLASWIYLLERSPRALSRAGLDAEGFELEQVRFDARHEKRWRELTAMGVEAMFEKRCYQASFASDISPVKKADWFSFAILKHCLEIVCMWLENFSEAELGMTYRDILIYAVGHYRGVDAAILVKKLEELRPGLCTGFRDRHGNNLLWYTATCWQPRKKRPKGLTTAQAYQLYLQSGKSPLPPAKWVVSRQAPWEEVAQNYTHLAKEREGSRNLLKLLCALGVSPQAPNALGFSFQDLDDYASMVGKRWQILRINTRLPGFADSKAWKRPRCLTV</sequence>
<protein>
    <submittedName>
        <fullName evidence="1">Uncharacterized protein</fullName>
    </submittedName>
</protein>
<dbReference type="EMBL" id="JAUSVL010000001">
    <property type="protein sequence ID" value="MDQ0291630.1"/>
    <property type="molecule type" value="Genomic_DNA"/>
</dbReference>
<accession>A0AAE3VJM8</accession>
<keyword evidence="2" id="KW-1185">Reference proteome</keyword>